<dbReference type="InterPro" id="IPR044152">
    <property type="entry name" value="YqjM-like"/>
</dbReference>
<evidence type="ECO:0000313" key="9">
    <source>
        <dbReference type="Proteomes" id="UP001290101"/>
    </source>
</evidence>
<dbReference type="PANTHER" id="PTHR43303">
    <property type="entry name" value="NADPH DEHYDROGENASE C23G7.10C-RELATED"/>
    <property type="match status" value="1"/>
</dbReference>
<dbReference type="SUPFAM" id="SSF51395">
    <property type="entry name" value="FMN-linked oxidoreductases"/>
    <property type="match status" value="1"/>
</dbReference>
<accession>A0ABU5JM09</accession>
<gene>
    <name evidence="8" type="ORF">U2F25_30065</name>
</gene>
<sequence>MLNATSAFEPIRLRDITIPNRIWMSPMCQYSASGDGLPTDWHLVHYGSRAVGGVGLVLVESTAVGPRHRSTAADLGLWNKEQAGAHRRLTSFILDAGAVPAVQLQCAGRKSSHQRPWEGKGQNGAVPPAVGGWTPLAPSAIPFGDLSEPCEAMPEDIDEVVAAFARSAALAHEAGYQAVEVHAGHGYLLHQFLSPLSNHRTDEYGGSLENRMRLTLRVAQSVREAFPADKPVLVRVTATDWAPEGITVEEAVPLAKELAALGVDLLDVTSGALQPASPPPTGDGLNVAFGRTLREASGLPVAPVGRISHHALVDDVLARGDADAVLIGRALLRDPYFALRNRDAGKSVWPRSTTGRSRKAAAASCWSWLLANSAPPGTIIAVKGADGKLLLQGWLRTRRSHRRPRPVPVRGRGGLAAATARR</sequence>
<name>A0ABU5JM09_9ACTN</name>
<dbReference type="RefSeq" id="WP_322443233.1">
    <property type="nucleotide sequence ID" value="NZ_JAXOTQ010000050.1"/>
</dbReference>
<evidence type="ECO:0000256" key="2">
    <source>
        <dbReference type="ARBA" id="ARBA00022630"/>
    </source>
</evidence>
<organism evidence="8 9">
    <name type="scientific">Micromonospora sicca</name>
    <dbReference type="NCBI Taxonomy" id="2202420"/>
    <lineage>
        <taxon>Bacteria</taxon>
        <taxon>Bacillati</taxon>
        <taxon>Actinomycetota</taxon>
        <taxon>Actinomycetes</taxon>
        <taxon>Micromonosporales</taxon>
        <taxon>Micromonosporaceae</taxon>
        <taxon>Micromonospora</taxon>
    </lineage>
</organism>
<dbReference type="EMBL" id="JAXOTQ010000050">
    <property type="protein sequence ID" value="MDZ5493657.1"/>
    <property type="molecule type" value="Genomic_DNA"/>
</dbReference>
<dbReference type="InterPro" id="IPR013785">
    <property type="entry name" value="Aldolase_TIM"/>
</dbReference>
<keyword evidence="9" id="KW-1185">Reference proteome</keyword>
<evidence type="ECO:0000256" key="4">
    <source>
        <dbReference type="ARBA" id="ARBA00022857"/>
    </source>
</evidence>
<dbReference type="Pfam" id="PF00724">
    <property type="entry name" value="Oxidored_FMN"/>
    <property type="match status" value="1"/>
</dbReference>
<evidence type="ECO:0000256" key="3">
    <source>
        <dbReference type="ARBA" id="ARBA00022643"/>
    </source>
</evidence>
<evidence type="ECO:0000313" key="8">
    <source>
        <dbReference type="EMBL" id="MDZ5493657.1"/>
    </source>
</evidence>
<reference evidence="8 9" key="1">
    <citation type="submission" date="2023-12" db="EMBL/GenBank/DDBJ databases">
        <title>Micromonospora sp. nov., isolated from Atacama Desert.</title>
        <authorList>
            <person name="Carro L."/>
            <person name="Golinska P."/>
            <person name="Klenk H.-P."/>
            <person name="Goodfellow M."/>
        </authorList>
    </citation>
    <scope>NUCLEOTIDE SEQUENCE [LARGE SCALE GENOMIC DNA]</scope>
    <source>
        <strain evidence="8 9">4G53</strain>
    </source>
</reference>
<protein>
    <submittedName>
        <fullName evidence="8">NADH:flavin oxidoreductase/NADH oxidase</fullName>
    </submittedName>
</protein>
<dbReference type="Proteomes" id="UP001290101">
    <property type="component" value="Unassembled WGS sequence"/>
</dbReference>
<dbReference type="PANTHER" id="PTHR43303:SF4">
    <property type="entry name" value="NADPH DEHYDROGENASE C23G7.10C-RELATED"/>
    <property type="match status" value="1"/>
</dbReference>
<keyword evidence="5" id="KW-0560">Oxidoreductase</keyword>
<keyword evidence="3" id="KW-0288">FMN</keyword>
<dbReference type="Gene3D" id="3.20.20.70">
    <property type="entry name" value="Aldolase class I"/>
    <property type="match status" value="1"/>
</dbReference>
<dbReference type="InterPro" id="IPR001155">
    <property type="entry name" value="OxRdtase_FMN_N"/>
</dbReference>
<comment type="cofactor">
    <cofactor evidence="1">
        <name>FMN</name>
        <dbReference type="ChEBI" id="CHEBI:58210"/>
    </cofactor>
</comment>
<dbReference type="CDD" id="cd02932">
    <property type="entry name" value="OYE_YqiM_FMN"/>
    <property type="match status" value="1"/>
</dbReference>
<proteinExistence type="predicted"/>
<comment type="caution">
    <text evidence="8">The sequence shown here is derived from an EMBL/GenBank/DDBJ whole genome shotgun (WGS) entry which is preliminary data.</text>
</comment>
<feature type="domain" description="NADH:flavin oxidoreductase/NADH oxidase N-terminal" evidence="7">
    <location>
        <begin position="8"/>
        <end position="340"/>
    </location>
</feature>
<keyword evidence="2" id="KW-0285">Flavoprotein</keyword>
<evidence type="ECO:0000256" key="5">
    <source>
        <dbReference type="ARBA" id="ARBA00023002"/>
    </source>
</evidence>
<feature type="region of interest" description="Disordered" evidence="6">
    <location>
        <begin position="401"/>
        <end position="422"/>
    </location>
</feature>
<keyword evidence="4" id="KW-0521">NADP</keyword>
<evidence type="ECO:0000259" key="7">
    <source>
        <dbReference type="Pfam" id="PF00724"/>
    </source>
</evidence>
<evidence type="ECO:0000256" key="6">
    <source>
        <dbReference type="SAM" id="MobiDB-lite"/>
    </source>
</evidence>
<evidence type="ECO:0000256" key="1">
    <source>
        <dbReference type="ARBA" id="ARBA00001917"/>
    </source>
</evidence>